<evidence type="ECO:0000259" key="3">
    <source>
        <dbReference type="Pfam" id="PF01035"/>
    </source>
</evidence>
<proteinExistence type="predicted"/>
<dbReference type="EMBL" id="BAABKY010000004">
    <property type="protein sequence ID" value="GAA5080089.1"/>
    <property type="molecule type" value="Genomic_DNA"/>
</dbReference>
<feature type="region of interest" description="Disordered" evidence="2">
    <location>
        <begin position="112"/>
        <end position="154"/>
    </location>
</feature>
<evidence type="ECO:0000256" key="1">
    <source>
        <dbReference type="ARBA" id="ARBA00022763"/>
    </source>
</evidence>
<accession>A0ABP9LNI7</accession>
<dbReference type="SUPFAM" id="SSF46767">
    <property type="entry name" value="Methylated DNA-protein cysteine methyltransferase, C-terminal domain"/>
    <property type="match status" value="1"/>
</dbReference>
<name>A0ABP9LNI7_9GAMM</name>
<organism evidence="4 5">
    <name type="scientific">Lysobacter panacisoli</name>
    <dbReference type="NCBI Taxonomy" id="1255263"/>
    <lineage>
        <taxon>Bacteria</taxon>
        <taxon>Pseudomonadati</taxon>
        <taxon>Pseudomonadota</taxon>
        <taxon>Gammaproteobacteria</taxon>
        <taxon>Lysobacterales</taxon>
        <taxon>Lysobacteraceae</taxon>
        <taxon>Lysobacter</taxon>
    </lineage>
</organism>
<dbReference type="Pfam" id="PF01035">
    <property type="entry name" value="DNA_binding_1"/>
    <property type="match status" value="1"/>
</dbReference>
<dbReference type="Gene3D" id="1.10.10.10">
    <property type="entry name" value="Winged helix-like DNA-binding domain superfamily/Winged helix DNA-binding domain"/>
    <property type="match status" value="1"/>
</dbReference>
<gene>
    <name evidence="4" type="ORF">GCM10025759_28970</name>
</gene>
<reference evidence="5" key="1">
    <citation type="journal article" date="2019" name="Int. J. Syst. Evol. Microbiol.">
        <title>The Global Catalogue of Microorganisms (GCM) 10K type strain sequencing project: providing services to taxonomists for standard genome sequencing and annotation.</title>
        <authorList>
            <consortium name="The Broad Institute Genomics Platform"/>
            <consortium name="The Broad Institute Genome Sequencing Center for Infectious Disease"/>
            <person name="Wu L."/>
            <person name="Ma J."/>
        </authorList>
    </citation>
    <scope>NUCLEOTIDE SEQUENCE [LARGE SCALE GENOMIC DNA]</scope>
    <source>
        <strain evidence="5">JCM 19212</strain>
    </source>
</reference>
<evidence type="ECO:0000256" key="2">
    <source>
        <dbReference type="SAM" id="MobiDB-lite"/>
    </source>
</evidence>
<comment type="caution">
    <text evidence="4">The sequence shown here is derived from an EMBL/GenBank/DDBJ whole genome shotgun (WGS) entry which is preliminary data.</text>
</comment>
<dbReference type="InterPro" id="IPR036388">
    <property type="entry name" value="WH-like_DNA-bd_sf"/>
</dbReference>
<evidence type="ECO:0000313" key="5">
    <source>
        <dbReference type="Proteomes" id="UP001501083"/>
    </source>
</evidence>
<sequence>MSNDPADSRRRILAAIRAIPAGEVAGYGEVARRAGLPGRARLVARVLGENDDPGLPWHRVLRSDGRIAFPEGSKGFREQSQRLRAEGVRVESGRVRGLRAAATLDEQMWGMGMHADAPVRPRRTADKPRKAATSAKPARTPAKKARTSRTPVRG</sequence>
<dbReference type="InterPro" id="IPR052520">
    <property type="entry name" value="ATL_DNA_repair"/>
</dbReference>
<feature type="compositionally biased region" description="Low complexity" evidence="2">
    <location>
        <begin position="131"/>
        <end position="140"/>
    </location>
</feature>
<keyword evidence="1" id="KW-0227">DNA damage</keyword>
<keyword evidence="5" id="KW-1185">Reference proteome</keyword>
<dbReference type="CDD" id="cd06445">
    <property type="entry name" value="ATase"/>
    <property type="match status" value="1"/>
</dbReference>
<protein>
    <recommendedName>
        <fullName evidence="3">Methylated-DNA-[protein]-cysteine S-methyltransferase DNA binding domain-containing protein</fullName>
    </recommendedName>
</protein>
<dbReference type="Proteomes" id="UP001501083">
    <property type="component" value="Unassembled WGS sequence"/>
</dbReference>
<dbReference type="InterPro" id="IPR036217">
    <property type="entry name" value="MethylDNA_cys_MeTrfase_DNAb"/>
</dbReference>
<dbReference type="PANTHER" id="PTHR42942:SF1">
    <property type="entry name" value="ALKYLTRANSFERASE-LIKE PROTEIN 1"/>
    <property type="match status" value="1"/>
</dbReference>
<dbReference type="InterPro" id="IPR014048">
    <property type="entry name" value="MethylDNA_cys_MeTrfase_DNA-bd"/>
</dbReference>
<feature type="domain" description="Methylated-DNA-[protein]-cysteine S-methyltransferase DNA binding" evidence="3">
    <location>
        <begin position="9"/>
        <end position="88"/>
    </location>
</feature>
<feature type="compositionally biased region" description="Basic and acidic residues" evidence="2">
    <location>
        <begin position="117"/>
        <end position="129"/>
    </location>
</feature>
<dbReference type="PANTHER" id="PTHR42942">
    <property type="entry name" value="6-O-METHYLGUANINE DNA METHYLTRANSFERASE"/>
    <property type="match status" value="1"/>
</dbReference>
<evidence type="ECO:0000313" key="4">
    <source>
        <dbReference type="EMBL" id="GAA5080089.1"/>
    </source>
</evidence>